<name>W6ME89_9GAMM</name>
<evidence type="ECO:0000313" key="6">
    <source>
        <dbReference type="EMBL" id="CDI04193.1"/>
    </source>
</evidence>
<dbReference type="PANTHER" id="PTHR38099:SF1">
    <property type="entry name" value="LARGE RIBOSOMAL RNA SUBUNIT ACCUMULATION PROTEIN YCED"/>
    <property type="match status" value="1"/>
</dbReference>
<evidence type="ECO:0000256" key="2">
    <source>
        <dbReference type="ARBA" id="ARBA00010740"/>
    </source>
</evidence>
<dbReference type="EMBL" id="CBTJ020000101">
    <property type="protein sequence ID" value="CDI04193.1"/>
    <property type="molecule type" value="Genomic_DNA"/>
</dbReference>
<dbReference type="Proteomes" id="UP000035760">
    <property type="component" value="Unassembled WGS sequence"/>
</dbReference>
<evidence type="ECO:0000256" key="1">
    <source>
        <dbReference type="ARBA" id="ARBA00002868"/>
    </source>
</evidence>
<dbReference type="Pfam" id="PF02620">
    <property type="entry name" value="YceD"/>
    <property type="match status" value="1"/>
</dbReference>
<evidence type="ECO:0000313" key="7">
    <source>
        <dbReference type="Proteomes" id="UP000035760"/>
    </source>
</evidence>
<dbReference type="InterPro" id="IPR039255">
    <property type="entry name" value="YceD_bac"/>
</dbReference>
<proteinExistence type="inferred from homology"/>
<dbReference type="AlphaFoldDB" id="W6ME89"/>
<evidence type="ECO:0000256" key="4">
    <source>
        <dbReference type="ARBA" id="ARBA00022517"/>
    </source>
</evidence>
<dbReference type="STRING" id="1400863.BN873_890099"/>
<dbReference type="RefSeq" id="WP_048676073.1">
    <property type="nucleotide sequence ID" value="NZ_CBTJ020000101.1"/>
</dbReference>
<reference evidence="6" key="2">
    <citation type="submission" date="2014-03" db="EMBL/GenBank/DDBJ databases">
        <title>Candidatus Competibacter-lineage genomes retrieved from metagenomes reveal functional metabolic diversity.</title>
        <authorList>
            <person name="McIlroy S.J."/>
            <person name="Albertsen M."/>
            <person name="Andresen E.K."/>
            <person name="Saunders A.M."/>
            <person name="Kristiansen R."/>
            <person name="Stokholm-Bjerregaard M."/>
            <person name="Nielsen K.L."/>
            <person name="Nielsen P.H."/>
        </authorList>
    </citation>
    <scope>NUCLEOTIDE SEQUENCE</scope>
    <source>
        <strain evidence="6">Run_A_D11</strain>
    </source>
</reference>
<gene>
    <name evidence="6" type="ORF">BN873_890099</name>
</gene>
<evidence type="ECO:0000256" key="3">
    <source>
        <dbReference type="ARBA" id="ARBA00015716"/>
    </source>
</evidence>
<keyword evidence="4" id="KW-0690">Ribosome biogenesis</keyword>
<dbReference type="GO" id="GO:0042254">
    <property type="term" value="P:ribosome biogenesis"/>
    <property type="evidence" value="ECO:0007669"/>
    <property type="project" value="UniProtKB-KW"/>
</dbReference>
<protein>
    <recommendedName>
        <fullName evidence="3">Large ribosomal RNA subunit accumulation protein YceD</fullName>
    </recommendedName>
    <alternativeName>
        <fullName evidence="5">23S rRNA accumulation protein YceD</fullName>
    </alternativeName>
</protein>
<reference evidence="6" key="1">
    <citation type="submission" date="2013-07" db="EMBL/GenBank/DDBJ databases">
        <authorList>
            <person name="McIlroy S."/>
        </authorList>
    </citation>
    <scope>NUCLEOTIDE SEQUENCE [LARGE SCALE GENOMIC DNA]</scope>
    <source>
        <strain evidence="6">Run_A_D11</strain>
    </source>
</reference>
<comment type="function">
    <text evidence="1">Plays a role in synthesis, processing and/or stability of 23S rRNA.</text>
</comment>
<sequence length="176" mass="18950">MQALPVPERINPWRLATESGRLEGQLALAALPRLATLNRATGEVMVALVGGVDEHGVSFLEGSLSTEIELDCQRCLGPLRIPLTVNVALGMIRSETEAERLPERYEPLLVAGTEVTVADLVEDELLLALPPIPRHAALRECEANGYGVSDELTPGTPLRQPFAALASLLPDLKRST</sequence>
<keyword evidence="7" id="KW-1185">Reference proteome</keyword>
<comment type="caution">
    <text evidence="6">The sequence shown here is derived from an EMBL/GenBank/DDBJ whole genome shotgun (WGS) entry which is preliminary data.</text>
</comment>
<dbReference type="InterPro" id="IPR003772">
    <property type="entry name" value="YceD"/>
</dbReference>
<evidence type="ECO:0000256" key="5">
    <source>
        <dbReference type="ARBA" id="ARBA00031841"/>
    </source>
</evidence>
<dbReference type="PANTHER" id="PTHR38099">
    <property type="entry name" value="LARGE RIBOSOMAL RNA SUBUNIT ACCUMULATION PROTEIN YCED"/>
    <property type="match status" value="1"/>
</dbReference>
<dbReference type="OrthoDB" id="9786771at2"/>
<dbReference type="GO" id="GO:0005829">
    <property type="term" value="C:cytosol"/>
    <property type="evidence" value="ECO:0007669"/>
    <property type="project" value="TreeGrafter"/>
</dbReference>
<organism evidence="6 7">
    <name type="scientific">Candidatus Competibacter denitrificans Run_A_D11</name>
    <dbReference type="NCBI Taxonomy" id="1400863"/>
    <lineage>
        <taxon>Bacteria</taxon>
        <taxon>Pseudomonadati</taxon>
        <taxon>Pseudomonadota</taxon>
        <taxon>Gammaproteobacteria</taxon>
        <taxon>Candidatus Competibacteraceae</taxon>
        <taxon>Candidatus Competibacter</taxon>
    </lineage>
</organism>
<accession>W6ME89</accession>
<comment type="similarity">
    <text evidence="2">Belongs to the DUF177 domain family.</text>
</comment>